<reference evidence="1" key="1">
    <citation type="submission" date="2022-08" db="EMBL/GenBank/DDBJ databases">
        <title>Genomic Encyclopedia of Type Strains, Phase V (KMG-V): Genome sequencing to study the core and pangenomes of soil and plant-associated prokaryotes.</title>
        <authorList>
            <person name="Whitman W."/>
        </authorList>
    </citation>
    <scope>NUCLEOTIDE SEQUENCE</scope>
    <source>
        <strain evidence="1">0</strain>
    </source>
</reference>
<dbReference type="EMBL" id="JANUAU010000016">
    <property type="protein sequence ID" value="MCS3679295.1"/>
    <property type="molecule type" value="Genomic_DNA"/>
</dbReference>
<evidence type="ECO:0000313" key="2">
    <source>
        <dbReference type="Proteomes" id="UP001155027"/>
    </source>
</evidence>
<dbReference type="AlphaFoldDB" id="A0A9X2ZWS7"/>
<accession>A0A9X2ZWS7</accession>
<proteinExistence type="predicted"/>
<sequence>MYAALKSRSFNLEETHLAAPDRVEQLVGLLALTFGWTHLAGEKRAAREGPPLEKTHGRRAHSLFRYGLDWLQSMLTTPEKQDAAVFLCLSGLRSLSTFLAGS</sequence>
<organism evidence="1 2">
    <name type="scientific">Salinibacter ruber</name>
    <dbReference type="NCBI Taxonomy" id="146919"/>
    <lineage>
        <taxon>Bacteria</taxon>
        <taxon>Pseudomonadati</taxon>
        <taxon>Rhodothermota</taxon>
        <taxon>Rhodothermia</taxon>
        <taxon>Rhodothermales</taxon>
        <taxon>Salinibacteraceae</taxon>
        <taxon>Salinibacter</taxon>
    </lineage>
</organism>
<dbReference type="Proteomes" id="UP001155027">
    <property type="component" value="Unassembled WGS sequence"/>
</dbReference>
<gene>
    <name evidence="1" type="ORF">GGP71_003245</name>
</gene>
<name>A0A9X2ZWS7_9BACT</name>
<evidence type="ECO:0000313" key="1">
    <source>
        <dbReference type="EMBL" id="MCS3679295.1"/>
    </source>
</evidence>
<protein>
    <submittedName>
        <fullName evidence="1">Uncharacterized protein</fullName>
    </submittedName>
</protein>
<comment type="caution">
    <text evidence="1">The sequence shown here is derived from an EMBL/GenBank/DDBJ whole genome shotgun (WGS) entry which is preliminary data.</text>
</comment>